<protein>
    <submittedName>
        <fullName evidence="3">ArsA family ATPase</fullName>
    </submittedName>
</protein>
<comment type="similarity">
    <text evidence="1">Belongs to the arsA ATPase family.</text>
</comment>
<proteinExistence type="inferred from homology"/>
<dbReference type="InterPro" id="IPR027417">
    <property type="entry name" value="P-loop_NTPase"/>
</dbReference>
<dbReference type="PANTHER" id="PTHR10803:SF3">
    <property type="entry name" value="ATPASE GET3"/>
    <property type="match status" value="1"/>
</dbReference>
<evidence type="ECO:0000256" key="1">
    <source>
        <dbReference type="ARBA" id="ARBA00011040"/>
    </source>
</evidence>
<dbReference type="NCBIfam" id="TIGR00345">
    <property type="entry name" value="GET3_arsA_TRC40"/>
    <property type="match status" value="1"/>
</dbReference>
<accession>A0ABW2QDC9</accession>
<dbReference type="Proteomes" id="UP001596455">
    <property type="component" value="Unassembled WGS sequence"/>
</dbReference>
<comment type="caution">
    <text evidence="3">The sequence shown here is derived from an EMBL/GenBank/DDBJ whole genome shotgun (WGS) entry which is preliminary data.</text>
</comment>
<dbReference type="SUPFAM" id="SSF52540">
    <property type="entry name" value="P-loop containing nucleoside triphosphate hydrolases"/>
    <property type="match status" value="1"/>
</dbReference>
<dbReference type="CDD" id="cd02035">
    <property type="entry name" value="ArsA"/>
    <property type="match status" value="1"/>
</dbReference>
<dbReference type="RefSeq" id="WP_382394860.1">
    <property type="nucleotide sequence ID" value="NZ_JBHTCQ010000002.1"/>
</dbReference>
<dbReference type="InterPro" id="IPR016300">
    <property type="entry name" value="ATPase_ArsA/GET3"/>
</dbReference>
<reference evidence="4" key="1">
    <citation type="journal article" date="2019" name="Int. J. Syst. Evol. Microbiol.">
        <title>The Global Catalogue of Microorganisms (GCM) 10K type strain sequencing project: providing services to taxonomists for standard genome sequencing and annotation.</title>
        <authorList>
            <consortium name="The Broad Institute Genomics Platform"/>
            <consortium name="The Broad Institute Genome Sequencing Center for Infectious Disease"/>
            <person name="Wu L."/>
            <person name="Ma J."/>
        </authorList>
    </citation>
    <scope>NUCLEOTIDE SEQUENCE [LARGE SCALE GENOMIC DNA]</scope>
    <source>
        <strain evidence="4">JCM 1490</strain>
    </source>
</reference>
<evidence type="ECO:0000259" key="2">
    <source>
        <dbReference type="Pfam" id="PF02374"/>
    </source>
</evidence>
<dbReference type="EMBL" id="JBHTCQ010000002">
    <property type="protein sequence ID" value="MFC7405952.1"/>
    <property type="molecule type" value="Genomic_DNA"/>
</dbReference>
<dbReference type="Gene3D" id="3.40.50.300">
    <property type="entry name" value="P-loop containing nucleotide triphosphate hydrolases"/>
    <property type="match status" value="1"/>
</dbReference>
<dbReference type="InterPro" id="IPR025723">
    <property type="entry name" value="ArsA/GET3_ATPase-like"/>
</dbReference>
<dbReference type="PANTHER" id="PTHR10803">
    <property type="entry name" value="ARSENICAL PUMP-DRIVING ATPASE ARSENITE-TRANSLOCATING ATPASE"/>
    <property type="match status" value="1"/>
</dbReference>
<gene>
    <name evidence="3" type="ORF">ACFQQL_12580</name>
</gene>
<evidence type="ECO:0000313" key="4">
    <source>
        <dbReference type="Proteomes" id="UP001596455"/>
    </source>
</evidence>
<name>A0ABW2QDC9_9MICO</name>
<sequence length="324" mass="35523">MLRTLAARRRLLFVGGKGGVGKTAVASALALDQARAGRRVLLVSTDPAHNLGHLWGRDVGDRRTLLGQAGPGRLAGVEIDPDRATAEHLDAVRTTMRRYLPEHLTGEIDRHLERARDAPGTHESALLDRVAETVETSLAEGADDLVVVDTAPSGHTARLMGLPETMSVWTETLLRRQSRSRRFGAALRGLDEAAEPPDRVSRDEELHRILTRRRDRFARLRETLLDEATTAFVVVLVAERVPVLETLELHAQLERTGVHVGALVVNRRSPADAGGLLAERHRAEERHLTHLHEAVTDLPVVQLPLLARDVLGEDGVARLAAHLP</sequence>
<feature type="domain" description="ArsA/GET3 Anion-transporting ATPase-like" evidence="2">
    <location>
        <begin position="10"/>
        <end position="323"/>
    </location>
</feature>
<dbReference type="Pfam" id="PF02374">
    <property type="entry name" value="ArsA_ATPase"/>
    <property type="match status" value="1"/>
</dbReference>
<evidence type="ECO:0000313" key="3">
    <source>
        <dbReference type="EMBL" id="MFC7405952.1"/>
    </source>
</evidence>
<keyword evidence="4" id="KW-1185">Reference proteome</keyword>
<organism evidence="3 4">
    <name type="scientific">Georgenia alba</name>
    <dbReference type="NCBI Taxonomy" id="2233858"/>
    <lineage>
        <taxon>Bacteria</taxon>
        <taxon>Bacillati</taxon>
        <taxon>Actinomycetota</taxon>
        <taxon>Actinomycetes</taxon>
        <taxon>Micrococcales</taxon>
        <taxon>Bogoriellaceae</taxon>
        <taxon>Georgenia</taxon>
    </lineage>
</organism>